<gene>
    <name evidence="2" type="ORF">GCM10022202_27100</name>
</gene>
<name>A0ABP7BPP9_9MICO</name>
<reference evidence="3" key="1">
    <citation type="journal article" date="2019" name="Int. J. Syst. Evol. Microbiol.">
        <title>The Global Catalogue of Microorganisms (GCM) 10K type strain sequencing project: providing services to taxonomists for standard genome sequencing and annotation.</title>
        <authorList>
            <consortium name="The Broad Institute Genomics Platform"/>
            <consortium name="The Broad Institute Genome Sequencing Center for Infectious Disease"/>
            <person name="Wu L."/>
            <person name="Ma J."/>
        </authorList>
    </citation>
    <scope>NUCLEOTIDE SEQUENCE [LARGE SCALE GENOMIC DNA]</scope>
    <source>
        <strain evidence="3">JCM 16546</strain>
    </source>
</reference>
<dbReference type="Pfam" id="PF00583">
    <property type="entry name" value="Acetyltransf_1"/>
    <property type="match status" value="1"/>
</dbReference>
<comment type="caution">
    <text evidence="2">The sequence shown here is derived from an EMBL/GenBank/DDBJ whole genome shotgun (WGS) entry which is preliminary data.</text>
</comment>
<dbReference type="EMBL" id="BAAAYV010000015">
    <property type="protein sequence ID" value="GAA3663812.1"/>
    <property type="molecule type" value="Genomic_DNA"/>
</dbReference>
<evidence type="ECO:0000313" key="3">
    <source>
        <dbReference type="Proteomes" id="UP001410795"/>
    </source>
</evidence>
<dbReference type="InterPro" id="IPR016181">
    <property type="entry name" value="Acyl_CoA_acyltransferase"/>
</dbReference>
<evidence type="ECO:0000313" key="2">
    <source>
        <dbReference type="EMBL" id="GAA3663812.1"/>
    </source>
</evidence>
<dbReference type="SUPFAM" id="SSF55729">
    <property type="entry name" value="Acyl-CoA N-acyltransferases (Nat)"/>
    <property type="match status" value="1"/>
</dbReference>
<dbReference type="Gene3D" id="3.40.630.30">
    <property type="match status" value="1"/>
</dbReference>
<accession>A0ABP7BPP9</accession>
<evidence type="ECO:0000259" key="1">
    <source>
        <dbReference type="PROSITE" id="PS51186"/>
    </source>
</evidence>
<proteinExistence type="predicted"/>
<organism evidence="2 3">
    <name type="scientific">Microbacterium marinilacus</name>
    <dbReference type="NCBI Taxonomy" id="415209"/>
    <lineage>
        <taxon>Bacteria</taxon>
        <taxon>Bacillati</taxon>
        <taxon>Actinomycetota</taxon>
        <taxon>Actinomycetes</taxon>
        <taxon>Micrococcales</taxon>
        <taxon>Microbacteriaceae</taxon>
        <taxon>Microbacterium</taxon>
    </lineage>
</organism>
<keyword evidence="3" id="KW-1185">Reference proteome</keyword>
<dbReference type="PROSITE" id="PS51186">
    <property type="entry name" value="GNAT"/>
    <property type="match status" value="1"/>
</dbReference>
<dbReference type="CDD" id="cd04301">
    <property type="entry name" value="NAT_SF"/>
    <property type="match status" value="1"/>
</dbReference>
<dbReference type="InterPro" id="IPR000182">
    <property type="entry name" value="GNAT_dom"/>
</dbReference>
<feature type="domain" description="N-acetyltransferase" evidence="1">
    <location>
        <begin position="1"/>
        <end position="157"/>
    </location>
</feature>
<protein>
    <recommendedName>
        <fullName evidence="1">N-acetyltransferase domain-containing protein</fullName>
    </recommendedName>
</protein>
<dbReference type="Proteomes" id="UP001410795">
    <property type="component" value="Unassembled WGS sequence"/>
</dbReference>
<sequence length="178" mass="19199">MAIHRLDPATHADDANAFFEAAGLGRPVRPNEPNAQLQTLAYQVDGEGGILGAAYAMSPSQAAESLYFGGMTREDAFSIATRIVGIEAVYVHRDLRGREFGKDLIDAVEEQARVGGIEYLIAHVEADAPRLHEFYRSLGFVVKAIGDPLTVEGTPLPFTEDYLDAVKVLVGSPTVAVR</sequence>